<feature type="transmembrane region" description="Helical" evidence="6">
    <location>
        <begin position="408"/>
        <end position="425"/>
    </location>
</feature>
<feature type="transmembrane region" description="Helical" evidence="6">
    <location>
        <begin position="352"/>
        <end position="375"/>
    </location>
</feature>
<feature type="transmembrane region" description="Helical" evidence="6">
    <location>
        <begin position="651"/>
        <end position="675"/>
    </location>
</feature>
<feature type="transmembrane region" description="Helical" evidence="6">
    <location>
        <begin position="20"/>
        <end position="40"/>
    </location>
</feature>
<dbReference type="PANTHER" id="PTHR33406:SF12">
    <property type="entry name" value="BLR2997 PROTEIN"/>
    <property type="match status" value="1"/>
</dbReference>
<keyword evidence="4 6" id="KW-1133">Transmembrane helix</keyword>
<comment type="subcellular location">
    <subcellularLocation>
        <location evidence="1">Cell membrane</location>
        <topology evidence="1">Multi-pass membrane protein</topology>
    </subcellularLocation>
</comment>
<evidence type="ECO:0000256" key="1">
    <source>
        <dbReference type="ARBA" id="ARBA00004651"/>
    </source>
</evidence>
<feature type="transmembrane region" description="Helical" evidence="6">
    <location>
        <begin position="251"/>
        <end position="271"/>
    </location>
</feature>
<gene>
    <name evidence="8" type="ORF">EVA69_03920</name>
</gene>
<dbReference type="GO" id="GO:0005886">
    <property type="term" value="C:plasma membrane"/>
    <property type="evidence" value="ECO:0007669"/>
    <property type="project" value="UniProtKB-SubCell"/>
</dbReference>
<evidence type="ECO:0000256" key="6">
    <source>
        <dbReference type="SAM" id="Phobius"/>
    </source>
</evidence>
<dbReference type="Proteomes" id="UP000320404">
    <property type="component" value="Unassembled WGS sequence"/>
</dbReference>
<keyword evidence="2" id="KW-1003">Cell membrane</keyword>
<dbReference type="Gene3D" id="1.20.1640.10">
    <property type="entry name" value="Multidrug efflux transporter AcrB transmembrane domain"/>
    <property type="match status" value="2"/>
</dbReference>
<dbReference type="PROSITE" id="PS50156">
    <property type="entry name" value="SSD"/>
    <property type="match status" value="2"/>
</dbReference>
<feature type="transmembrane region" description="Helical" evidence="6">
    <location>
        <begin position="617"/>
        <end position="639"/>
    </location>
</feature>
<accession>A0A520RZK7</accession>
<evidence type="ECO:0000256" key="5">
    <source>
        <dbReference type="ARBA" id="ARBA00023136"/>
    </source>
</evidence>
<reference evidence="8 9" key="1">
    <citation type="submission" date="2019-02" db="EMBL/GenBank/DDBJ databases">
        <title>Prokaryotic population dynamics and viral predation in marine succession experiment using metagenomics: the confinement effect.</title>
        <authorList>
            <person name="Haro-Moreno J.M."/>
            <person name="Rodriguez-Valera F."/>
            <person name="Lopez-Perez M."/>
        </authorList>
    </citation>
    <scope>NUCLEOTIDE SEQUENCE [LARGE SCALE GENOMIC DNA]</scope>
    <source>
        <strain evidence="8">MED-G158</strain>
    </source>
</reference>
<dbReference type="InterPro" id="IPR004869">
    <property type="entry name" value="MMPL_dom"/>
</dbReference>
<feature type="transmembrane region" description="Helical" evidence="6">
    <location>
        <begin position="223"/>
        <end position="245"/>
    </location>
</feature>
<proteinExistence type="predicted"/>
<feature type="transmembrane region" description="Helical" evidence="6">
    <location>
        <begin position="278"/>
        <end position="299"/>
    </location>
</feature>
<dbReference type="InterPro" id="IPR000731">
    <property type="entry name" value="SSD"/>
</dbReference>
<evidence type="ECO:0000256" key="4">
    <source>
        <dbReference type="ARBA" id="ARBA00022989"/>
    </source>
</evidence>
<dbReference type="SUPFAM" id="SSF82866">
    <property type="entry name" value="Multidrug efflux transporter AcrB transmembrane domain"/>
    <property type="match status" value="2"/>
</dbReference>
<comment type="caution">
    <text evidence="8">The sequence shown here is derived from an EMBL/GenBank/DDBJ whole genome shotgun (WGS) entry which is preliminary data.</text>
</comment>
<evidence type="ECO:0000256" key="2">
    <source>
        <dbReference type="ARBA" id="ARBA00022475"/>
    </source>
</evidence>
<dbReference type="PANTHER" id="PTHR33406">
    <property type="entry name" value="MEMBRANE PROTEIN MJ1562-RELATED"/>
    <property type="match status" value="1"/>
</dbReference>
<organism evidence="8 9">
    <name type="scientific">OM182 bacterium</name>
    <dbReference type="NCBI Taxonomy" id="2510334"/>
    <lineage>
        <taxon>Bacteria</taxon>
        <taxon>Pseudomonadati</taxon>
        <taxon>Pseudomonadota</taxon>
        <taxon>Gammaproteobacteria</taxon>
        <taxon>OMG group</taxon>
        <taxon>OM182 clade</taxon>
    </lineage>
</organism>
<evidence type="ECO:0000256" key="3">
    <source>
        <dbReference type="ARBA" id="ARBA00022692"/>
    </source>
</evidence>
<feature type="transmembrane region" description="Helical" evidence="6">
    <location>
        <begin position="319"/>
        <end position="340"/>
    </location>
</feature>
<dbReference type="InterPro" id="IPR050545">
    <property type="entry name" value="Mycobact_MmpL"/>
</dbReference>
<dbReference type="EMBL" id="SHAH01000049">
    <property type="protein sequence ID" value="RZO75670.1"/>
    <property type="molecule type" value="Genomic_DNA"/>
</dbReference>
<keyword evidence="3 6" id="KW-0812">Transmembrane</keyword>
<feature type="transmembrane region" description="Helical" evidence="6">
    <location>
        <begin position="709"/>
        <end position="732"/>
    </location>
</feature>
<dbReference type="AlphaFoldDB" id="A0A520RZK7"/>
<evidence type="ECO:0000313" key="9">
    <source>
        <dbReference type="Proteomes" id="UP000320404"/>
    </source>
</evidence>
<feature type="domain" description="SSD" evidence="7">
    <location>
        <begin position="616"/>
        <end position="760"/>
    </location>
</feature>
<evidence type="ECO:0000313" key="8">
    <source>
        <dbReference type="EMBL" id="RZO75670.1"/>
    </source>
</evidence>
<feature type="domain" description="SSD" evidence="7">
    <location>
        <begin position="247"/>
        <end position="374"/>
    </location>
</feature>
<dbReference type="Pfam" id="PF03176">
    <property type="entry name" value="MMPL"/>
    <property type="match status" value="2"/>
</dbReference>
<protein>
    <recommendedName>
        <fullName evidence="7">SSD domain-containing protein</fullName>
    </recommendedName>
</protein>
<sequence length="773" mass="85544">MKLDLSALANRVATLCVERRLALFTASGLMMVMLATGILLTSFDGTFNALLTESDPYLDELEIMDDEFPIPTEAAFIFVAPEGGTIFDTAILRAIEDLRESYEVVPLADYLSTIINWVSPETQRRLFAKRINEYSEAELSALAETAIQDRLLTNNLLAKDASLTFGNLSLNARDAGVDQRMEIATAIKQLRDDIRARHPDVELYVGSDFILEQSSQSAMIKDLTSLLPIVIIICVLVICYCFRSITLGASILIHVLFTTICTIGTVNYFGFSFNSISVIAPLVVIIIAVANSVHIISIYKQALASGMDHLQAMRHSLAYNFQPISLAAVTTAIGFSSLNMTSSPAIQDFGRIVAIGIVFAYSLTFTLLPALMVWFSRLAGNTETQSSHFLQNGLERVISFTQSRDKPIFLGCTALAVFTAMLLPLNETDFNRLDFIANDDEIREYYDKVAENMNRGPALTYAIKTPVENGVVNIKFLREVEAFTNWMTSLPRIESVGSLNDVLKTINQFINDQDPEYYFLPDEESTVENYLDAFALVNSKEFPMSGFINDDFSAITVFVNATQISNQELLDLDLEITQRFSEEFSDATLIHGSGLLVFSRMDELVTTELLQGYSVSLMLITLTLIFGLGSLYFGILSVLPNLLPATMVFGFWALFVGQLDPFVMMLFSISIGLVVDDTVHILSHYLEGRRTGANQAEAVAHSIRVAGPALTVTTLVLALGTTILIFANTIYFQQSAKLLVPIVVLALVLDLLYLPTILKRFDNRFPAKPISQS</sequence>
<name>A0A520RZK7_9GAMM</name>
<feature type="transmembrane region" description="Helical" evidence="6">
    <location>
        <begin position="738"/>
        <end position="758"/>
    </location>
</feature>
<keyword evidence="5 6" id="KW-0472">Membrane</keyword>
<evidence type="ECO:0000259" key="7">
    <source>
        <dbReference type="PROSITE" id="PS50156"/>
    </source>
</evidence>